<proteinExistence type="predicted"/>
<dbReference type="PANTHER" id="PTHR38683:SF1">
    <property type="entry name" value="CHORISMATE PYRUVATE-LYASE"/>
    <property type="match status" value="1"/>
</dbReference>
<name>A0A078L5G9_9GAMM</name>
<evidence type="ECO:0000313" key="5">
    <source>
        <dbReference type="Proteomes" id="UP000044071"/>
    </source>
</evidence>
<dbReference type="OrthoDB" id="5646761at2"/>
<evidence type="ECO:0000256" key="3">
    <source>
        <dbReference type="ARBA" id="ARBA00023239"/>
    </source>
</evidence>
<dbReference type="eggNOG" id="COG3161">
    <property type="taxonomic scope" value="Bacteria"/>
</dbReference>
<dbReference type="SUPFAM" id="SSF64288">
    <property type="entry name" value="Chorismate lyase-like"/>
    <property type="match status" value="1"/>
</dbReference>
<organism evidence="4 5">
    <name type="scientific">Legionella massiliensis</name>
    <dbReference type="NCBI Taxonomy" id="1034943"/>
    <lineage>
        <taxon>Bacteria</taxon>
        <taxon>Pseudomonadati</taxon>
        <taxon>Pseudomonadota</taxon>
        <taxon>Gammaproteobacteria</taxon>
        <taxon>Legionellales</taxon>
        <taxon>Legionellaceae</taxon>
        <taxon>Legionella</taxon>
    </lineage>
</organism>
<dbReference type="Proteomes" id="UP000044071">
    <property type="component" value="Unassembled WGS sequence"/>
</dbReference>
<reference evidence="4" key="1">
    <citation type="submission" date="2014-06" db="EMBL/GenBank/DDBJ databases">
        <authorList>
            <person name="Urmite Genomes Urmite Genomes"/>
        </authorList>
    </citation>
    <scope>NUCLEOTIDE SEQUENCE [LARGE SCALE GENOMIC DNA]</scope>
</reference>
<dbReference type="AlphaFoldDB" id="A0A078L5G9"/>
<dbReference type="InterPro" id="IPR028978">
    <property type="entry name" value="Chorismate_lyase_/UTRA_dom_sf"/>
</dbReference>
<evidence type="ECO:0000256" key="2">
    <source>
        <dbReference type="ARBA" id="ARBA00022688"/>
    </source>
</evidence>
<dbReference type="Gene3D" id="3.40.1410.10">
    <property type="entry name" value="Chorismate lyase-like"/>
    <property type="match status" value="1"/>
</dbReference>
<keyword evidence="5" id="KW-1185">Reference proteome</keyword>
<keyword evidence="2" id="KW-0831">Ubiquinone biosynthesis</keyword>
<dbReference type="STRING" id="1034943.BN59_03491"/>
<dbReference type="EMBL" id="CCSB01000004">
    <property type="protein sequence ID" value="CDZ79173.1"/>
    <property type="molecule type" value="Genomic_DNA"/>
</dbReference>
<dbReference type="Pfam" id="PF04345">
    <property type="entry name" value="Chor_lyase"/>
    <property type="match status" value="1"/>
</dbReference>
<evidence type="ECO:0000256" key="1">
    <source>
        <dbReference type="ARBA" id="ARBA00022490"/>
    </source>
</evidence>
<dbReference type="GO" id="GO:0006744">
    <property type="term" value="P:ubiquinone biosynthetic process"/>
    <property type="evidence" value="ECO:0007669"/>
    <property type="project" value="UniProtKB-KW"/>
</dbReference>
<dbReference type="GO" id="GO:0008813">
    <property type="term" value="F:chorismate lyase activity"/>
    <property type="evidence" value="ECO:0007669"/>
    <property type="project" value="InterPro"/>
</dbReference>
<sequence>MSIQINNLMKVDSLSPEILKPWLHHSSSLTDKLRTQSGDAELQVLKQSWSQPSWWDKFTLGLALVPVVHRDILMFSHKTACWFARTIIPEYTYRANRLFFDRLSQESLGVIVFNEPSIERTILLNYAINPHCLEYQWLPKSLGELDETLWLRLSVFTIEKTSTFYLVEIFLPGLMKVIN</sequence>
<evidence type="ECO:0000313" key="4">
    <source>
        <dbReference type="EMBL" id="CDZ79173.1"/>
    </source>
</evidence>
<dbReference type="RefSeq" id="WP_044012338.1">
    <property type="nucleotide sequence ID" value="NZ_CCVW01000004.1"/>
</dbReference>
<keyword evidence="1" id="KW-0963">Cytoplasm</keyword>
<protein>
    <submittedName>
        <fullName evidence="4">4-hydroxybenzoate synthetase (Chorismate lyase)</fullName>
    </submittedName>
</protein>
<gene>
    <name evidence="4" type="ORF">BN59_03491</name>
</gene>
<dbReference type="GO" id="GO:0005829">
    <property type="term" value="C:cytosol"/>
    <property type="evidence" value="ECO:0007669"/>
    <property type="project" value="TreeGrafter"/>
</dbReference>
<keyword evidence="3 4" id="KW-0456">Lyase</keyword>
<dbReference type="PANTHER" id="PTHR38683">
    <property type="entry name" value="CHORISMATE PYRUVATE-LYASE"/>
    <property type="match status" value="1"/>
</dbReference>
<accession>A0A078L5G9</accession>
<dbReference type="InterPro" id="IPR007440">
    <property type="entry name" value="Chorismate--pyruvate_lyase"/>
</dbReference>